<sequence length="188" mass="21740">MPINEERKFKMKTIISIILLVALSASANAQHCEWDNTYAIILDVRDSLTNEIITDLDIILTDSTEKPYTSDWNLKNYTDYSIYQKTDTLKFGLNVNHGDSANTYTVPIAIDNYMLFVYGNNYPNFYKSGFFEGGNDKIKIQDKSGRYESITIDEFRIVHLCTNNQIWRNKKILKKASTTVKLKKRIAK</sequence>
<organism evidence="2 3">
    <name type="scientific">Brumimicrobium aurantiacum</name>
    <dbReference type="NCBI Taxonomy" id="1737063"/>
    <lineage>
        <taxon>Bacteria</taxon>
        <taxon>Pseudomonadati</taxon>
        <taxon>Bacteroidota</taxon>
        <taxon>Flavobacteriia</taxon>
        <taxon>Flavobacteriales</taxon>
        <taxon>Crocinitomicaceae</taxon>
        <taxon>Brumimicrobium</taxon>
    </lineage>
</organism>
<proteinExistence type="predicted"/>
<feature type="chain" id="PRO_5017701470" evidence="1">
    <location>
        <begin position="30"/>
        <end position="188"/>
    </location>
</feature>
<feature type="signal peptide" evidence="1">
    <location>
        <begin position="1"/>
        <end position="29"/>
    </location>
</feature>
<keyword evidence="3" id="KW-1185">Reference proteome</keyword>
<dbReference type="Proteomes" id="UP000257127">
    <property type="component" value="Unassembled WGS sequence"/>
</dbReference>
<comment type="caution">
    <text evidence="2">The sequence shown here is derived from an EMBL/GenBank/DDBJ whole genome shotgun (WGS) entry which is preliminary data.</text>
</comment>
<evidence type="ECO:0000256" key="1">
    <source>
        <dbReference type="SAM" id="SignalP"/>
    </source>
</evidence>
<accession>A0A3E1F1H2</accession>
<gene>
    <name evidence="2" type="ORF">DXU93_01650</name>
</gene>
<protein>
    <submittedName>
        <fullName evidence="2">Uncharacterized protein</fullName>
    </submittedName>
</protein>
<reference evidence="2 3" key="1">
    <citation type="submission" date="2018-08" db="EMBL/GenBank/DDBJ databases">
        <title>The draft genome squence of Brumimicrobium sp. N62.</title>
        <authorList>
            <person name="Du Z.-J."/>
            <person name="Luo H.-R."/>
        </authorList>
    </citation>
    <scope>NUCLEOTIDE SEQUENCE [LARGE SCALE GENOMIC DNA]</scope>
    <source>
        <strain evidence="2 3">N62</strain>
    </source>
</reference>
<evidence type="ECO:0000313" key="2">
    <source>
        <dbReference type="EMBL" id="RFC55664.1"/>
    </source>
</evidence>
<name>A0A3E1F1H2_9FLAO</name>
<evidence type="ECO:0000313" key="3">
    <source>
        <dbReference type="Proteomes" id="UP000257127"/>
    </source>
</evidence>
<dbReference type="AlphaFoldDB" id="A0A3E1F1H2"/>
<keyword evidence="1" id="KW-0732">Signal</keyword>
<dbReference type="EMBL" id="QURB01000001">
    <property type="protein sequence ID" value="RFC55664.1"/>
    <property type="molecule type" value="Genomic_DNA"/>
</dbReference>
<dbReference type="RefSeq" id="WP_116879499.1">
    <property type="nucleotide sequence ID" value="NZ_QURB01000001.1"/>
</dbReference>